<evidence type="ECO:0000256" key="10">
    <source>
        <dbReference type="ARBA" id="ARBA00023180"/>
    </source>
</evidence>
<reference evidence="17" key="1">
    <citation type="submission" date="2016-11" db="UniProtKB">
        <authorList>
            <consortium name="WormBaseParasite"/>
        </authorList>
    </citation>
    <scope>IDENTIFICATION</scope>
</reference>
<evidence type="ECO:0000256" key="12">
    <source>
        <dbReference type="ARBA" id="ARBA00023303"/>
    </source>
</evidence>
<name>A0A1I7ZV83_9BILA</name>
<keyword evidence="4 13" id="KW-0894">Sodium channel</keyword>
<accession>A0A1I7ZV83</accession>
<keyword evidence="9 15" id="KW-0472">Membrane</keyword>
<keyword evidence="8 13" id="KW-0406">Ion transport</keyword>
<keyword evidence="7" id="KW-0915">Sodium</keyword>
<evidence type="ECO:0000256" key="11">
    <source>
        <dbReference type="ARBA" id="ARBA00023201"/>
    </source>
</evidence>
<protein>
    <submittedName>
        <fullName evidence="17">Amiloride-sensitive sodium channel</fullName>
    </submittedName>
</protein>
<feature type="region of interest" description="Disordered" evidence="14">
    <location>
        <begin position="1"/>
        <end position="21"/>
    </location>
</feature>
<comment type="subcellular location">
    <subcellularLocation>
        <location evidence="1">Membrane</location>
        <topology evidence="1">Multi-pass membrane protein</topology>
    </subcellularLocation>
</comment>
<dbReference type="Pfam" id="PF00858">
    <property type="entry name" value="ASC"/>
    <property type="match status" value="1"/>
</dbReference>
<proteinExistence type="inferred from homology"/>
<evidence type="ECO:0000256" key="15">
    <source>
        <dbReference type="SAM" id="Phobius"/>
    </source>
</evidence>
<evidence type="ECO:0000256" key="6">
    <source>
        <dbReference type="ARBA" id="ARBA00022989"/>
    </source>
</evidence>
<evidence type="ECO:0000256" key="3">
    <source>
        <dbReference type="ARBA" id="ARBA00022448"/>
    </source>
</evidence>
<keyword evidence="6 15" id="KW-1133">Transmembrane helix</keyword>
<keyword evidence="11 13" id="KW-0739">Sodium transport</keyword>
<evidence type="ECO:0000256" key="1">
    <source>
        <dbReference type="ARBA" id="ARBA00004141"/>
    </source>
</evidence>
<dbReference type="GO" id="GO:0005272">
    <property type="term" value="F:sodium channel activity"/>
    <property type="evidence" value="ECO:0007669"/>
    <property type="project" value="UniProtKB-KW"/>
</dbReference>
<keyword evidence="12 13" id="KW-0407">Ion channel</keyword>
<evidence type="ECO:0000256" key="14">
    <source>
        <dbReference type="SAM" id="MobiDB-lite"/>
    </source>
</evidence>
<dbReference type="Proteomes" id="UP000095287">
    <property type="component" value="Unplaced"/>
</dbReference>
<feature type="transmembrane region" description="Helical" evidence="15">
    <location>
        <begin position="126"/>
        <end position="146"/>
    </location>
</feature>
<evidence type="ECO:0000313" key="17">
    <source>
        <dbReference type="WBParaSite" id="L893_g3024.t1"/>
    </source>
</evidence>
<organism evidence="16 17">
    <name type="scientific">Steinernema glaseri</name>
    <dbReference type="NCBI Taxonomy" id="37863"/>
    <lineage>
        <taxon>Eukaryota</taxon>
        <taxon>Metazoa</taxon>
        <taxon>Ecdysozoa</taxon>
        <taxon>Nematoda</taxon>
        <taxon>Chromadorea</taxon>
        <taxon>Rhabditida</taxon>
        <taxon>Tylenchina</taxon>
        <taxon>Panagrolaimomorpha</taxon>
        <taxon>Strongyloidoidea</taxon>
        <taxon>Steinernematidae</taxon>
        <taxon>Steinernema</taxon>
    </lineage>
</organism>
<evidence type="ECO:0000256" key="13">
    <source>
        <dbReference type="RuleBase" id="RU000679"/>
    </source>
</evidence>
<dbReference type="WBParaSite" id="L893_g3024.t1">
    <property type="protein sequence ID" value="L893_g3024.t1"/>
    <property type="gene ID" value="L893_g3024"/>
</dbReference>
<keyword evidence="10" id="KW-0325">Glycoprotein</keyword>
<dbReference type="AlphaFoldDB" id="A0A1I7ZV83"/>
<dbReference type="GO" id="GO:0016020">
    <property type="term" value="C:membrane"/>
    <property type="evidence" value="ECO:0007669"/>
    <property type="project" value="UniProtKB-SubCell"/>
</dbReference>
<keyword evidence="3 13" id="KW-0813">Transport</keyword>
<keyword evidence="16" id="KW-1185">Reference proteome</keyword>
<evidence type="ECO:0000256" key="5">
    <source>
        <dbReference type="ARBA" id="ARBA00022692"/>
    </source>
</evidence>
<evidence type="ECO:0000256" key="4">
    <source>
        <dbReference type="ARBA" id="ARBA00022461"/>
    </source>
</evidence>
<comment type="similarity">
    <text evidence="2 13">Belongs to the amiloride-sensitive sodium channel (TC 1.A.6) family.</text>
</comment>
<keyword evidence="5 13" id="KW-0812">Transmembrane</keyword>
<evidence type="ECO:0000256" key="8">
    <source>
        <dbReference type="ARBA" id="ARBA00023065"/>
    </source>
</evidence>
<evidence type="ECO:0000256" key="2">
    <source>
        <dbReference type="ARBA" id="ARBA00007193"/>
    </source>
</evidence>
<evidence type="ECO:0000256" key="9">
    <source>
        <dbReference type="ARBA" id="ARBA00023136"/>
    </source>
</evidence>
<evidence type="ECO:0000313" key="16">
    <source>
        <dbReference type="Proteomes" id="UP000095287"/>
    </source>
</evidence>
<dbReference type="InterPro" id="IPR001873">
    <property type="entry name" value="ENaC"/>
</dbReference>
<evidence type="ECO:0000256" key="7">
    <source>
        <dbReference type="ARBA" id="ARBA00023053"/>
    </source>
</evidence>
<sequence>MDAIRASSISTTDSNYSEEDRDKFDADVPVSIWTPRKVSNHFDIPRIIHTIDEEDPPYPSSSNPTCPSSPLLDDCPEHDLDSESVFTSATDDINNIYLHIHDEESRNYSKITTYHGMVRIFNSHTWISLIFWSLVVITCLTLFMIYSANILYKFHKAPTLMETSFFELDKGQLPNVVVCPFMQLSANTTSLNLRLETRSDYSVFRDGRRTCYRFKNAWSVFRDYAHVDITFRDHHVVSGYAVILENPRNRDFEVDYSSAVTLKPGHRLTGVINAVSTSWNAQRNEKTCFDYWKDHGLHDEPASRADYSLNACQKMRRRQVESSLNGSTEDGMVCAVDMNHISLEYEEPPVANKITISTENEPERKAKPFENVEYHVAQDTSPTDHSEKPLRPRPYYGRLSSVEEEREAEQGVEQFIGKCWLIPPIIPSLSRSFKLSAKGAEYTFFRTFFR</sequence>